<evidence type="ECO:0000313" key="2">
    <source>
        <dbReference type="Proteomes" id="UP000886885"/>
    </source>
</evidence>
<sequence>MGWGGVEPKRVWVWVIPSLDLKGFGLRSSSRPKMGVDPSMSGSKRVRDQKEVWILLTPDPIWVRLRSGSRPKRVWFLPCSDPKWIRVGLKFGSKKAGGLCPNPKRFGSFCVRTQEGLGLGPFESGPNMGWVDVLPCLNPKGFRMGLESEHKGFGFGVGVQTQNRFGYKSFHFQAKQRVGVRTQGLLGLGLSVSGPKGVWVQFKVRPKGIEFGSFCVKTQNGFRCGTFPIRTQEGLGLGLGPSVSKPKGVRDGFEVQTQGV</sequence>
<dbReference type="Proteomes" id="UP000886885">
    <property type="component" value="Chromosome 1A"/>
</dbReference>
<keyword evidence="2" id="KW-1185">Reference proteome</keyword>
<protein>
    <submittedName>
        <fullName evidence="1">Uncharacterized protein</fullName>
    </submittedName>
</protein>
<evidence type="ECO:0000313" key="1">
    <source>
        <dbReference type="EMBL" id="KAG6793435.1"/>
    </source>
</evidence>
<organism evidence="1 2">
    <name type="scientific">Populus tomentosa</name>
    <name type="common">Chinese white poplar</name>
    <dbReference type="NCBI Taxonomy" id="118781"/>
    <lineage>
        <taxon>Eukaryota</taxon>
        <taxon>Viridiplantae</taxon>
        <taxon>Streptophyta</taxon>
        <taxon>Embryophyta</taxon>
        <taxon>Tracheophyta</taxon>
        <taxon>Spermatophyta</taxon>
        <taxon>Magnoliopsida</taxon>
        <taxon>eudicotyledons</taxon>
        <taxon>Gunneridae</taxon>
        <taxon>Pentapetalae</taxon>
        <taxon>rosids</taxon>
        <taxon>fabids</taxon>
        <taxon>Malpighiales</taxon>
        <taxon>Salicaceae</taxon>
        <taxon>Saliceae</taxon>
        <taxon>Populus</taxon>
    </lineage>
</organism>
<dbReference type="EMBL" id="JAAWWB010000001">
    <property type="protein sequence ID" value="KAG6793435.1"/>
    <property type="molecule type" value="Genomic_DNA"/>
</dbReference>
<accession>A0A8X8DJX7</accession>
<reference evidence="1" key="1">
    <citation type="journal article" date="2020" name="bioRxiv">
        <title>Hybrid origin of Populus tomentosa Carr. identified through genome sequencing and phylogenomic analysis.</title>
        <authorList>
            <person name="An X."/>
            <person name="Gao K."/>
            <person name="Chen Z."/>
            <person name="Li J."/>
            <person name="Yang X."/>
            <person name="Yang X."/>
            <person name="Zhou J."/>
            <person name="Guo T."/>
            <person name="Zhao T."/>
            <person name="Huang S."/>
            <person name="Miao D."/>
            <person name="Khan W.U."/>
            <person name="Rao P."/>
            <person name="Ye M."/>
            <person name="Lei B."/>
            <person name="Liao W."/>
            <person name="Wang J."/>
            <person name="Ji L."/>
            <person name="Li Y."/>
            <person name="Guo B."/>
            <person name="Mustafa N.S."/>
            <person name="Li S."/>
            <person name="Yun Q."/>
            <person name="Keller S.R."/>
            <person name="Mao J."/>
            <person name="Zhang R."/>
            <person name="Strauss S.H."/>
        </authorList>
    </citation>
    <scope>NUCLEOTIDE SEQUENCE</scope>
    <source>
        <strain evidence="1">GM15</strain>
        <tissue evidence="1">Leaf</tissue>
    </source>
</reference>
<gene>
    <name evidence="1" type="ORF">POTOM_002644</name>
</gene>
<dbReference type="AlphaFoldDB" id="A0A8X8DJX7"/>
<name>A0A8X8DJX7_POPTO</name>
<comment type="caution">
    <text evidence="1">The sequence shown here is derived from an EMBL/GenBank/DDBJ whole genome shotgun (WGS) entry which is preliminary data.</text>
</comment>
<proteinExistence type="predicted"/>